<evidence type="ECO:0000313" key="1">
    <source>
        <dbReference type="EMBL" id="KZT00019.1"/>
    </source>
</evidence>
<accession>A0A165B0X2</accession>
<reference evidence="1 2" key="1">
    <citation type="journal article" date="2016" name="Mol. Biol. Evol.">
        <title>Comparative Genomics of Early-Diverging Mushroom-Forming Fungi Provides Insights into the Origins of Lignocellulose Decay Capabilities.</title>
        <authorList>
            <person name="Nagy L.G."/>
            <person name="Riley R."/>
            <person name="Tritt A."/>
            <person name="Adam C."/>
            <person name="Daum C."/>
            <person name="Floudas D."/>
            <person name="Sun H."/>
            <person name="Yadav J.S."/>
            <person name="Pangilinan J."/>
            <person name="Larsson K.H."/>
            <person name="Matsuura K."/>
            <person name="Barry K."/>
            <person name="Labutti K."/>
            <person name="Kuo R."/>
            <person name="Ohm R.A."/>
            <person name="Bhattacharya S.S."/>
            <person name="Shirouzu T."/>
            <person name="Yoshinaga Y."/>
            <person name="Martin F.M."/>
            <person name="Grigoriev I.V."/>
            <person name="Hibbett D.S."/>
        </authorList>
    </citation>
    <scope>NUCLEOTIDE SEQUENCE [LARGE SCALE GENOMIC DNA]</scope>
    <source>
        <strain evidence="1 2">93-53</strain>
    </source>
</reference>
<sequence>MLTPARIHVWPPIAHPYLEIRIRCVTYNARRAPSRSHRHTCPGLPSMAKTVLHLLSGVSEAIQAVLTLGSFASSVIVRVPATLVCYCSNS</sequence>
<dbReference type="OrthoDB" id="1621678at2759"/>
<dbReference type="RefSeq" id="XP_040757759.1">
    <property type="nucleotide sequence ID" value="XM_040903023.1"/>
</dbReference>
<gene>
    <name evidence="1" type="ORF">LAESUDRAFT_577469</name>
</gene>
<evidence type="ECO:0000313" key="2">
    <source>
        <dbReference type="Proteomes" id="UP000076871"/>
    </source>
</evidence>
<dbReference type="InParanoid" id="A0A165B0X2"/>
<dbReference type="AlphaFoldDB" id="A0A165B0X2"/>
<dbReference type="Proteomes" id="UP000076871">
    <property type="component" value="Unassembled WGS sequence"/>
</dbReference>
<protein>
    <submittedName>
        <fullName evidence="1">Uncharacterized protein</fullName>
    </submittedName>
</protein>
<dbReference type="GeneID" id="63820054"/>
<dbReference type="EMBL" id="KV427700">
    <property type="protein sequence ID" value="KZT00019.1"/>
    <property type="molecule type" value="Genomic_DNA"/>
</dbReference>
<name>A0A165B0X2_9APHY</name>
<keyword evidence="2" id="KW-1185">Reference proteome</keyword>
<proteinExistence type="predicted"/>
<organism evidence="1 2">
    <name type="scientific">Laetiporus sulphureus 93-53</name>
    <dbReference type="NCBI Taxonomy" id="1314785"/>
    <lineage>
        <taxon>Eukaryota</taxon>
        <taxon>Fungi</taxon>
        <taxon>Dikarya</taxon>
        <taxon>Basidiomycota</taxon>
        <taxon>Agaricomycotina</taxon>
        <taxon>Agaricomycetes</taxon>
        <taxon>Polyporales</taxon>
        <taxon>Laetiporus</taxon>
    </lineage>
</organism>